<feature type="domain" description="Immunity protein Imm33" evidence="1">
    <location>
        <begin position="34"/>
        <end position="117"/>
    </location>
</feature>
<sequence length="157" mass="18258">MIMELFNLNKKKADFIKIKVEKLVDWNESNGDGCVVSDKITKEGFKVGYMYREKPEEGRPDSGWRFLAGNEDEEYMNDSNNHHIFAVNTICNYDKDIIPYIKAKIGSVYIRVDGNSFGIDDGSKPIFLDRQIDNLRLKEFVCILDLEYLCVSTRNRR</sequence>
<gene>
    <name evidence="2" type="ORF">DWX78_06960</name>
</gene>
<organism evidence="2 3">
    <name type="scientific">Dorea formicigenerans</name>
    <dbReference type="NCBI Taxonomy" id="39486"/>
    <lineage>
        <taxon>Bacteria</taxon>
        <taxon>Bacillati</taxon>
        <taxon>Bacillota</taxon>
        <taxon>Clostridia</taxon>
        <taxon>Lachnospirales</taxon>
        <taxon>Lachnospiraceae</taxon>
        <taxon>Dorea</taxon>
    </lineage>
</organism>
<proteinExistence type="predicted"/>
<dbReference type="PANTHER" id="PTHR38743:SF2">
    <property type="entry name" value="DUF2185 DOMAIN-CONTAINING PROTEIN"/>
    <property type="match status" value="1"/>
</dbReference>
<dbReference type="InterPro" id="IPR018689">
    <property type="entry name" value="Imm33_dom"/>
</dbReference>
<name>A0A412KQD1_9FIRM</name>
<evidence type="ECO:0000313" key="2">
    <source>
        <dbReference type="EMBL" id="RGS70730.1"/>
    </source>
</evidence>
<evidence type="ECO:0000259" key="1">
    <source>
        <dbReference type="Pfam" id="PF09951"/>
    </source>
</evidence>
<dbReference type="Proteomes" id="UP000285981">
    <property type="component" value="Unassembled WGS sequence"/>
</dbReference>
<dbReference type="Pfam" id="PF09951">
    <property type="entry name" value="Imm33"/>
    <property type="match status" value="1"/>
</dbReference>
<protein>
    <submittedName>
        <fullName evidence="2">DUF2185 domain-containing protein</fullName>
    </submittedName>
</protein>
<accession>A0A412KQD1</accession>
<dbReference type="PANTHER" id="PTHR38743">
    <property type="entry name" value="SIMILAR TO GLYOXYLASE I FAMILY PROTEIN"/>
    <property type="match status" value="1"/>
</dbReference>
<dbReference type="EMBL" id="QRVU01000027">
    <property type="protein sequence ID" value="RGS70730.1"/>
    <property type="molecule type" value="Genomic_DNA"/>
</dbReference>
<reference evidence="2 3" key="1">
    <citation type="submission" date="2018-08" db="EMBL/GenBank/DDBJ databases">
        <title>A genome reference for cultivated species of the human gut microbiota.</title>
        <authorList>
            <person name="Zou Y."/>
            <person name="Xue W."/>
            <person name="Luo G."/>
        </authorList>
    </citation>
    <scope>NUCLEOTIDE SEQUENCE [LARGE SCALE GENOMIC DNA]</scope>
    <source>
        <strain evidence="2 3">AF21-25</strain>
    </source>
</reference>
<evidence type="ECO:0000313" key="3">
    <source>
        <dbReference type="Proteomes" id="UP000285981"/>
    </source>
</evidence>
<dbReference type="AlphaFoldDB" id="A0A412KQD1"/>
<comment type="caution">
    <text evidence="2">The sequence shown here is derived from an EMBL/GenBank/DDBJ whole genome shotgun (WGS) entry which is preliminary data.</text>
</comment>